<organism evidence="1 2">
    <name type="scientific">Bythopirellula goksoeyrii</name>
    <dbReference type="NCBI Taxonomy" id="1400387"/>
    <lineage>
        <taxon>Bacteria</taxon>
        <taxon>Pseudomonadati</taxon>
        <taxon>Planctomycetota</taxon>
        <taxon>Planctomycetia</taxon>
        <taxon>Pirellulales</taxon>
        <taxon>Lacipirellulaceae</taxon>
        <taxon>Bythopirellula</taxon>
    </lineage>
</organism>
<reference evidence="1 2" key="1">
    <citation type="submission" date="2019-08" db="EMBL/GenBank/DDBJ databases">
        <title>Deep-cultivation of Planctomycetes and their phenomic and genomic characterization uncovers novel biology.</title>
        <authorList>
            <person name="Wiegand S."/>
            <person name="Jogler M."/>
            <person name="Boedeker C."/>
            <person name="Pinto D."/>
            <person name="Vollmers J."/>
            <person name="Rivas-Marin E."/>
            <person name="Kohn T."/>
            <person name="Peeters S.H."/>
            <person name="Heuer A."/>
            <person name="Rast P."/>
            <person name="Oberbeckmann S."/>
            <person name="Bunk B."/>
            <person name="Jeske O."/>
            <person name="Meyerdierks A."/>
            <person name="Storesund J.E."/>
            <person name="Kallscheuer N."/>
            <person name="Luecker S."/>
            <person name="Lage O.M."/>
            <person name="Pohl T."/>
            <person name="Merkel B.J."/>
            <person name="Hornburger P."/>
            <person name="Mueller R.-W."/>
            <person name="Bruemmer F."/>
            <person name="Labrenz M."/>
            <person name="Spormann A.M."/>
            <person name="Op den Camp H."/>
            <person name="Overmann J."/>
            <person name="Amann R."/>
            <person name="Jetten M.S.M."/>
            <person name="Mascher T."/>
            <person name="Medema M.H."/>
            <person name="Devos D.P."/>
            <person name="Kaster A.-K."/>
            <person name="Ovreas L."/>
            <person name="Rohde M."/>
            <person name="Galperin M.Y."/>
            <person name="Jogler C."/>
        </authorList>
    </citation>
    <scope>NUCLEOTIDE SEQUENCE [LARGE SCALE GENOMIC DNA]</scope>
    <source>
        <strain evidence="1 2">Pr1d</strain>
    </source>
</reference>
<dbReference type="EMBL" id="CP042913">
    <property type="protein sequence ID" value="QEG36067.1"/>
    <property type="molecule type" value="Genomic_DNA"/>
</dbReference>
<name>A0A5B9QAP9_9BACT</name>
<gene>
    <name evidence="1" type="ORF">Pr1d_33760</name>
</gene>
<evidence type="ECO:0000313" key="1">
    <source>
        <dbReference type="EMBL" id="QEG36067.1"/>
    </source>
</evidence>
<protein>
    <submittedName>
        <fullName evidence="1">Uncharacterized protein</fullName>
    </submittedName>
</protein>
<dbReference type="Proteomes" id="UP000323917">
    <property type="component" value="Chromosome"/>
</dbReference>
<proteinExistence type="predicted"/>
<dbReference type="AlphaFoldDB" id="A0A5B9QAP9"/>
<accession>A0A5B9QAP9</accession>
<sequence>MSFENPNIAPNSYKTGQIAHSSTWKSFQIQFPLGLAIDTDGTCSTLIAPQLLVRRHNDKSNKRSCTEDGQLSTALAFYCLLSRVGETATLRAVVRAFR</sequence>
<evidence type="ECO:0000313" key="2">
    <source>
        <dbReference type="Proteomes" id="UP000323917"/>
    </source>
</evidence>
<dbReference type="KEGG" id="bgok:Pr1d_33760"/>
<keyword evidence="2" id="KW-1185">Reference proteome</keyword>